<evidence type="ECO:0000259" key="4">
    <source>
        <dbReference type="Pfam" id="PF17167"/>
    </source>
</evidence>
<dbReference type="Gene3D" id="1.50.10.10">
    <property type="match status" value="1"/>
</dbReference>
<keyword evidence="6" id="KW-1185">Reference proteome</keyword>
<dbReference type="PANTHER" id="PTHR37469:SF2">
    <property type="entry name" value="CELLOBIONIC ACID PHOSPHORYLASE"/>
    <property type="match status" value="1"/>
</dbReference>
<dbReference type="Pfam" id="PF06165">
    <property type="entry name" value="GH94_b-supersand"/>
    <property type="match status" value="1"/>
</dbReference>
<proteinExistence type="predicted"/>
<keyword evidence="1" id="KW-0328">Glycosyltransferase</keyword>
<feature type="domain" description="Glycosyl hydrolase 94 catalytic" evidence="4">
    <location>
        <begin position="624"/>
        <end position="811"/>
    </location>
</feature>
<dbReference type="GO" id="GO:0005975">
    <property type="term" value="P:carbohydrate metabolic process"/>
    <property type="evidence" value="ECO:0007669"/>
    <property type="project" value="InterPro"/>
</dbReference>
<dbReference type="InterPro" id="IPR012341">
    <property type="entry name" value="6hp_glycosidase-like_sf"/>
</dbReference>
<comment type="caution">
    <text evidence="5">The sequence shown here is derived from an EMBL/GenBank/DDBJ whole genome shotgun (WGS) entry which is preliminary data.</text>
</comment>
<sequence>MSELKYLDKKGTFTLDNPDLTSYMYFPLANEAGMMSAITPDLGGDIKLDQNTFLLEPVSSENLHNNKSTRNFWVYVDGKGAWSATGRSAKQQAKLFDDDKEQVKLTAGIMWHKVERQTDEMGLKAELTTFVPYTQDKVELTKVTITNTADTTQKITSTVAIPMYARSASNIRDHRHVTSLLHRTFTIKDGIMIYPTLTFDERGHNKNTVFYGALAKEMVNGKMESPVSFCPVTEEFIGEGGNFENPYYVAKNKPLPYTEGQEVDGYETVAAIRFNDCELKPGESRSYVIALEYGTSKEELESIGNKYIDVDVFDKYLEETKNYWQDKINVSYNSADKNFDNWMHWVNFQPMLRRIYGCSFLPHHDYGKGGRGWRDLWQDCLALLIMEPKQVRQMLIDNFGGVRFDGTNATIIGSKQGEFIADRNNITRVWMDHGAWPYLTTELYMQQTGDVEFLVEENSYFKDPQVCRGEEKDMIWNDEQGNKQLAENNEVYAGTVLEHMLIQHLTAFYDVGEHNHIRLRGADWNDGLDMAAKRGESVAFTALYGGNLKNLAKDIKAYAEKTGNETVLLAKELLILLNVDKTVFDRIDEKKQVLDAYCETVKHTISGEKVNVRCDELCSIIDSMGDWIGEHIRTTEWTTDKDGDGWFNGYYDNSGNAVEGDFPTGIRMMLTGQVFTVMADVATDEQVVAIAKSADKYLYDEAIGGYRLNTDFKEVKTDLGRLFGFAFGHKENGAVFSHMATMYANSLYHRGYAKEGYKVINSLFKHCDNYSKSGIYPGIPEYVSQRGRGMYHYLTGAASWMLLTVLNEMYGVKGEYGALKLKPQLLKEQFENGKASATCMFNGKNITVTYKNDKALDAGQYSVKEIYIDGNKYGDCDTVLKEDVMKLNDTVNIVAILD</sequence>
<dbReference type="InterPro" id="IPR011013">
    <property type="entry name" value="Gal_mutarotase_sf_dom"/>
</dbReference>
<dbReference type="CDD" id="cd11749">
    <property type="entry name" value="GH94N_LBP_like"/>
    <property type="match status" value="1"/>
</dbReference>
<dbReference type="Pfam" id="PF17167">
    <property type="entry name" value="Glyco_hydro_94"/>
    <property type="match status" value="2"/>
</dbReference>
<accession>A0A413RD07</accession>
<evidence type="ECO:0000259" key="3">
    <source>
        <dbReference type="Pfam" id="PF06165"/>
    </source>
</evidence>
<gene>
    <name evidence="5" type="ORF">DW944_00635</name>
</gene>
<dbReference type="InterPro" id="IPR008928">
    <property type="entry name" value="6-hairpin_glycosidase_sf"/>
</dbReference>
<dbReference type="GO" id="GO:0016757">
    <property type="term" value="F:glycosyltransferase activity"/>
    <property type="evidence" value="ECO:0007669"/>
    <property type="project" value="UniProtKB-KW"/>
</dbReference>
<evidence type="ECO:0000313" key="6">
    <source>
        <dbReference type="Proteomes" id="UP000284779"/>
    </source>
</evidence>
<feature type="domain" description="Glycosyl hydrolase 94 supersandwich" evidence="3">
    <location>
        <begin position="111"/>
        <end position="309"/>
    </location>
</feature>
<dbReference type="RefSeq" id="WP_117969241.1">
    <property type="nucleotide sequence ID" value="NZ_CATWJF010000011.1"/>
</dbReference>
<protein>
    <submittedName>
        <fullName evidence="5">Cellobiose phosphorylase</fullName>
    </submittedName>
</protein>
<dbReference type="EMBL" id="QSFD01000001">
    <property type="protein sequence ID" value="RHA20706.1"/>
    <property type="molecule type" value="Genomic_DNA"/>
</dbReference>
<dbReference type="InterPro" id="IPR033432">
    <property type="entry name" value="GH94_catalytic"/>
</dbReference>
<dbReference type="GO" id="GO:0030246">
    <property type="term" value="F:carbohydrate binding"/>
    <property type="evidence" value="ECO:0007669"/>
    <property type="project" value="InterPro"/>
</dbReference>
<dbReference type="Proteomes" id="UP000284779">
    <property type="component" value="Unassembled WGS sequence"/>
</dbReference>
<dbReference type="AlphaFoldDB" id="A0A413RD07"/>
<feature type="domain" description="Glycosyl hydrolase 94 catalytic" evidence="4">
    <location>
        <begin position="323"/>
        <end position="460"/>
    </location>
</feature>
<dbReference type="InterPro" id="IPR010383">
    <property type="entry name" value="Glyco_hydrolase_94_b-supersand"/>
</dbReference>
<keyword evidence="2" id="KW-0808">Transferase</keyword>
<dbReference type="InterPro" id="IPR037018">
    <property type="entry name" value="GH65_N"/>
</dbReference>
<dbReference type="SUPFAM" id="SSF48208">
    <property type="entry name" value="Six-hairpin glycosidases"/>
    <property type="match status" value="1"/>
</dbReference>
<dbReference type="PANTHER" id="PTHR37469">
    <property type="entry name" value="CELLOBIONIC ACID PHOSPHORYLASE-RELATED"/>
    <property type="match status" value="1"/>
</dbReference>
<evidence type="ECO:0000256" key="2">
    <source>
        <dbReference type="ARBA" id="ARBA00022679"/>
    </source>
</evidence>
<dbReference type="Gene3D" id="2.70.98.40">
    <property type="entry name" value="Glycoside hydrolase, family 65, N-terminal domain"/>
    <property type="match status" value="1"/>
</dbReference>
<dbReference type="SUPFAM" id="SSF74650">
    <property type="entry name" value="Galactose mutarotase-like"/>
    <property type="match status" value="1"/>
</dbReference>
<reference evidence="5 6" key="1">
    <citation type="submission" date="2018-08" db="EMBL/GenBank/DDBJ databases">
        <title>A genome reference for cultivated species of the human gut microbiota.</title>
        <authorList>
            <person name="Zou Y."/>
            <person name="Xue W."/>
            <person name="Luo G."/>
        </authorList>
    </citation>
    <scope>NUCLEOTIDE SEQUENCE [LARGE SCALE GENOMIC DNA]</scope>
    <source>
        <strain evidence="5 6">AM44-11BH</strain>
    </source>
</reference>
<evidence type="ECO:0000256" key="1">
    <source>
        <dbReference type="ARBA" id="ARBA00022676"/>
    </source>
</evidence>
<organism evidence="5 6">
    <name type="scientific">Eubacterium ventriosum</name>
    <dbReference type="NCBI Taxonomy" id="39496"/>
    <lineage>
        <taxon>Bacteria</taxon>
        <taxon>Bacillati</taxon>
        <taxon>Bacillota</taxon>
        <taxon>Clostridia</taxon>
        <taxon>Eubacteriales</taxon>
        <taxon>Eubacteriaceae</taxon>
        <taxon>Eubacterium</taxon>
    </lineage>
</organism>
<name>A0A413RD07_9FIRM</name>
<evidence type="ECO:0000313" key="5">
    <source>
        <dbReference type="EMBL" id="RHA20706.1"/>
    </source>
</evidence>
<dbReference type="InterPro" id="IPR052047">
    <property type="entry name" value="GH94_Enzymes"/>
</dbReference>